<dbReference type="EMBL" id="BAAAFH010000011">
    <property type="protein sequence ID" value="GAA0875498.1"/>
    <property type="molecule type" value="Genomic_DNA"/>
</dbReference>
<organism evidence="3 4">
    <name type="scientific">Wandonia haliotis</name>
    <dbReference type="NCBI Taxonomy" id="574963"/>
    <lineage>
        <taxon>Bacteria</taxon>
        <taxon>Pseudomonadati</taxon>
        <taxon>Bacteroidota</taxon>
        <taxon>Flavobacteriia</taxon>
        <taxon>Flavobacteriales</taxon>
        <taxon>Crocinitomicaceae</taxon>
        <taxon>Wandonia</taxon>
    </lineage>
</organism>
<gene>
    <name evidence="3" type="ORF">GCM10009118_19070</name>
</gene>
<accession>A0ABN1MQ92</accession>
<dbReference type="InterPro" id="IPR004408">
    <property type="entry name" value="Biotin_CoA_COase_ligase"/>
</dbReference>
<dbReference type="InterPro" id="IPR004143">
    <property type="entry name" value="BPL_LPL_catalytic"/>
</dbReference>
<dbReference type="SUPFAM" id="SSF55681">
    <property type="entry name" value="Class II aaRS and biotin synthetases"/>
    <property type="match status" value="1"/>
</dbReference>
<dbReference type="GO" id="GO:0016874">
    <property type="term" value="F:ligase activity"/>
    <property type="evidence" value="ECO:0007669"/>
    <property type="project" value="UniProtKB-KW"/>
</dbReference>
<dbReference type="CDD" id="cd16442">
    <property type="entry name" value="BPL"/>
    <property type="match status" value="1"/>
</dbReference>
<sequence>MNYSQIPVKLIELESVDSTNNYIAKKVLTGDLIPGTVVLAEKQTEARGQRGTKWQSLAGLNSTSSVFLTWKDIKVREQFKISMLVAIGVCRFLRNFNIEAEIKWPNDIYVQTKKIAGILIENQLKGDYISSSVTGIGLNVNQEVFEEGLSATSIIIETGKKENVRLFTMQLYQEIGRTIEQYHQYPFEWIERTYSGFLKGFDEAVTAIWIQKQEEIKIQITAILPDGRIKALVNETDYKLFDLKELKFIF</sequence>
<dbReference type="PANTHER" id="PTHR12835:SF5">
    <property type="entry name" value="BIOTIN--PROTEIN LIGASE"/>
    <property type="match status" value="1"/>
</dbReference>
<evidence type="ECO:0000313" key="4">
    <source>
        <dbReference type="Proteomes" id="UP001501126"/>
    </source>
</evidence>
<keyword evidence="4" id="KW-1185">Reference proteome</keyword>
<protein>
    <submittedName>
        <fullName evidence="3">Biotin--[acetyl-CoA-carboxylase] ligase</fullName>
    </submittedName>
</protein>
<dbReference type="RefSeq" id="WP_343787051.1">
    <property type="nucleotide sequence ID" value="NZ_BAAAFH010000011.1"/>
</dbReference>
<dbReference type="PANTHER" id="PTHR12835">
    <property type="entry name" value="BIOTIN PROTEIN LIGASE"/>
    <property type="match status" value="1"/>
</dbReference>
<reference evidence="3 4" key="1">
    <citation type="journal article" date="2019" name="Int. J. Syst. Evol. Microbiol.">
        <title>The Global Catalogue of Microorganisms (GCM) 10K type strain sequencing project: providing services to taxonomists for standard genome sequencing and annotation.</title>
        <authorList>
            <consortium name="The Broad Institute Genomics Platform"/>
            <consortium name="The Broad Institute Genome Sequencing Center for Infectious Disease"/>
            <person name="Wu L."/>
            <person name="Ma J."/>
        </authorList>
    </citation>
    <scope>NUCLEOTIDE SEQUENCE [LARGE SCALE GENOMIC DNA]</scope>
    <source>
        <strain evidence="3 4">JCM 16083</strain>
    </source>
</reference>
<evidence type="ECO:0000259" key="2">
    <source>
        <dbReference type="PROSITE" id="PS51733"/>
    </source>
</evidence>
<dbReference type="InterPro" id="IPR045864">
    <property type="entry name" value="aa-tRNA-synth_II/BPL/LPL"/>
</dbReference>
<comment type="caution">
    <text evidence="3">The sequence shown here is derived from an EMBL/GenBank/DDBJ whole genome shotgun (WGS) entry which is preliminary data.</text>
</comment>
<dbReference type="NCBIfam" id="TIGR00121">
    <property type="entry name" value="birA_ligase"/>
    <property type="match status" value="1"/>
</dbReference>
<evidence type="ECO:0000256" key="1">
    <source>
        <dbReference type="ARBA" id="ARBA00022598"/>
    </source>
</evidence>
<dbReference type="Pfam" id="PF03099">
    <property type="entry name" value="BPL_LplA_LipB"/>
    <property type="match status" value="1"/>
</dbReference>
<name>A0ABN1MQ92_9FLAO</name>
<proteinExistence type="predicted"/>
<feature type="domain" description="BPL/LPL catalytic" evidence="2">
    <location>
        <begin position="1"/>
        <end position="183"/>
    </location>
</feature>
<dbReference type="Proteomes" id="UP001501126">
    <property type="component" value="Unassembled WGS sequence"/>
</dbReference>
<dbReference type="PROSITE" id="PS51733">
    <property type="entry name" value="BPL_LPL_CATALYTIC"/>
    <property type="match status" value="1"/>
</dbReference>
<evidence type="ECO:0000313" key="3">
    <source>
        <dbReference type="EMBL" id="GAA0875498.1"/>
    </source>
</evidence>
<keyword evidence="1 3" id="KW-0436">Ligase</keyword>
<dbReference type="Gene3D" id="3.30.930.10">
    <property type="entry name" value="Bira Bifunctional Protein, Domain 2"/>
    <property type="match status" value="1"/>
</dbReference>